<dbReference type="Proteomes" id="UP000604046">
    <property type="component" value="Unassembled WGS sequence"/>
</dbReference>
<dbReference type="OrthoDB" id="426923at2759"/>
<sequence length="1096" mass="120964">MSTSTESTTYVTCFGNVLYLAACRTEVKKHEVLCHVVQEWGQLVVMGGGSPIACPYDAMPSSGFMIRAWMAAQCATEDGSSHFVEDSAAYCSLPLDVNNAASLLLEDGAAVSADALTVRAQNELLTWPPPPEARSLLRVVHVLEAKECDVVRISYRHGDLEAAATVMAEQLIMAEDPSGEPEETKAVDLRSGQQLHSFTSPLTVTSAKTERAKTRVVVAAVNGRYFMGDPVAEAPLDREHAGPAMHALAVTHLQQLFSASRDECSESAAAGGNSECWDGYFTFQYCCLAPSLDEEILELKGRAPAQEAFGFFDAYLPGKDCWQPPLVTFDNCCHLSAGVEGRAACWDAWRHFDRCCFQGAAAPSDPADEETGALRQRPPDESPSEQVTSPPVGRHCWTNGFSYTACCRNPHTNSEDTSDQQRRASCWDGFHTEERCCLGVVEPPQSWVAAERLSPVAECLAAMSERPLNLSDSPASCGTRYFHVATLGQLRLRMDYVASGLPWFLLPSRSSPGWADYVARFGPTGVHNHWVVGGLCLPVACDLRTAAEHLVPLVAPWWPLPAPRLAPLNETHVWVPPALAVAHELFESHGYIPMWVSKRSCPDTSSELPFCSHSWQFAVQEYHRRLRADPTATAFVVALLTASLCFYRGSSLRGHVVALGKPRGSLRVDVLRIVLTAAVIWVHTFSQGSWLPVEKQSVGYWLGHSADAMLKVNTAFLVLSIHLRGQQTRRCQGTFGAILHALRRWLRIGPLLSFWTLVYLEVFVRCIPMNNTMKSSGLHSWFSEKREECSEPRHFALTALMVHEPVTGRTSPCHNADIFEVLFLLDILAFMISQVDESTCWLLLPASLLWRSWQVLGEGEARWALAYRHRFAMLLPVALLTLGFRKLPGVAVRGPAPRWLLDLVGLLLITSSCMQDALNFGTADWPPLFADLASRLRLLKPFQQTAAFHVSELSFVLGFLVLLGEPYSLENRRGPECPWSWVSFMARLSLGMNFSNLFVFHFLAGFYMEEPQTLSGTSALLFFAAVYAVAALLAFLGLVAVEVPALTLLSGADPRVKDNYHHGFQHAVDRFSGAKETERKMLLLLLLPLITAGNSQ</sequence>
<protein>
    <submittedName>
        <fullName evidence="3">Uncharacterized protein</fullName>
    </submittedName>
</protein>
<feature type="transmembrane region" description="Helical" evidence="2">
    <location>
        <begin position="1019"/>
        <end position="1041"/>
    </location>
</feature>
<comment type="caution">
    <text evidence="3">The sequence shown here is derived from an EMBL/GenBank/DDBJ whole genome shotgun (WGS) entry which is preliminary data.</text>
</comment>
<proteinExistence type="predicted"/>
<feature type="transmembrane region" description="Helical" evidence="2">
    <location>
        <begin position="984"/>
        <end position="1007"/>
    </location>
</feature>
<evidence type="ECO:0000313" key="3">
    <source>
        <dbReference type="EMBL" id="CAE7222716.1"/>
    </source>
</evidence>
<feature type="region of interest" description="Disordered" evidence="1">
    <location>
        <begin position="362"/>
        <end position="393"/>
    </location>
</feature>
<evidence type="ECO:0000313" key="4">
    <source>
        <dbReference type="Proteomes" id="UP000604046"/>
    </source>
</evidence>
<keyword evidence="2" id="KW-0472">Membrane</keyword>
<accession>A0A812K5A2</accession>
<keyword evidence="4" id="KW-1185">Reference proteome</keyword>
<keyword evidence="2" id="KW-1133">Transmembrane helix</keyword>
<dbReference type="EMBL" id="CAJNDS010000613">
    <property type="protein sequence ID" value="CAE7222716.1"/>
    <property type="molecule type" value="Genomic_DNA"/>
</dbReference>
<keyword evidence="2" id="KW-0812">Transmembrane</keyword>
<evidence type="ECO:0000256" key="2">
    <source>
        <dbReference type="SAM" id="Phobius"/>
    </source>
</evidence>
<evidence type="ECO:0000256" key="1">
    <source>
        <dbReference type="SAM" id="MobiDB-lite"/>
    </source>
</evidence>
<dbReference type="AlphaFoldDB" id="A0A812K5A2"/>
<gene>
    <name evidence="3" type="ORF">SNAT2548_LOCUS8316</name>
</gene>
<feature type="transmembrane region" description="Helical" evidence="2">
    <location>
        <begin position="945"/>
        <end position="964"/>
    </location>
</feature>
<organism evidence="3 4">
    <name type="scientific">Symbiodinium natans</name>
    <dbReference type="NCBI Taxonomy" id="878477"/>
    <lineage>
        <taxon>Eukaryota</taxon>
        <taxon>Sar</taxon>
        <taxon>Alveolata</taxon>
        <taxon>Dinophyceae</taxon>
        <taxon>Suessiales</taxon>
        <taxon>Symbiodiniaceae</taxon>
        <taxon>Symbiodinium</taxon>
    </lineage>
</organism>
<reference evidence="3" key="1">
    <citation type="submission" date="2021-02" db="EMBL/GenBank/DDBJ databases">
        <authorList>
            <person name="Dougan E. K."/>
            <person name="Rhodes N."/>
            <person name="Thang M."/>
            <person name="Chan C."/>
        </authorList>
    </citation>
    <scope>NUCLEOTIDE SEQUENCE</scope>
</reference>
<name>A0A812K5A2_9DINO</name>
<feature type="transmembrane region" description="Helical" evidence="2">
    <location>
        <begin position="745"/>
        <end position="764"/>
    </location>
</feature>